<evidence type="ECO:0000313" key="1">
    <source>
        <dbReference type="EMBL" id="MFC5402463.1"/>
    </source>
</evidence>
<name>A0ABW0HN65_9BACL</name>
<proteinExistence type="predicted"/>
<comment type="caution">
    <text evidence="1">The sequence shown here is derived from an EMBL/GenBank/DDBJ whole genome shotgun (WGS) entry which is preliminary data.</text>
</comment>
<gene>
    <name evidence="1" type="ORF">ACFPOF_06900</name>
</gene>
<keyword evidence="2" id="KW-1185">Reference proteome</keyword>
<dbReference type="Proteomes" id="UP001596113">
    <property type="component" value="Unassembled WGS sequence"/>
</dbReference>
<organism evidence="1 2">
    <name type="scientific">Cohnella soli</name>
    <dbReference type="NCBI Taxonomy" id="425005"/>
    <lineage>
        <taxon>Bacteria</taxon>
        <taxon>Bacillati</taxon>
        <taxon>Bacillota</taxon>
        <taxon>Bacilli</taxon>
        <taxon>Bacillales</taxon>
        <taxon>Paenibacillaceae</taxon>
        <taxon>Cohnella</taxon>
    </lineage>
</organism>
<reference evidence="2" key="1">
    <citation type="journal article" date="2019" name="Int. J. Syst. Evol. Microbiol.">
        <title>The Global Catalogue of Microorganisms (GCM) 10K type strain sequencing project: providing services to taxonomists for standard genome sequencing and annotation.</title>
        <authorList>
            <consortium name="The Broad Institute Genomics Platform"/>
            <consortium name="The Broad Institute Genome Sequencing Center for Infectious Disease"/>
            <person name="Wu L."/>
            <person name="Ma J."/>
        </authorList>
    </citation>
    <scope>NUCLEOTIDE SEQUENCE [LARGE SCALE GENOMIC DNA]</scope>
    <source>
        <strain evidence="2">CGMCC 1.18575</strain>
    </source>
</reference>
<accession>A0ABW0HN65</accession>
<sequence>MHMDNENVISRYTRGQALEDGQLVDISNYSRRVGILFPVAVTHAVDAEVLGTALSGMDLSFSRTVQLGRFLVKLREEMRKGSGDRIDFEHAVETKDGSTKTAALYATLLPGDDLEPVITVLLVSED</sequence>
<dbReference type="EMBL" id="JBHSMI010000012">
    <property type="protein sequence ID" value="MFC5402463.1"/>
    <property type="molecule type" value="Genomic_DNA"/>
</dbReference>
<protein>
    <submittedName>
        <fullName evidence="1">DUF6573 family protein</fullName>
    </submittedName>
</protein>
<evidence type="ECO:0000313" key="2">
    <source>
        <dbReference type="Proteomes" id="UP001596113"/>
    </source>
</evidence>
<dbReference type="RefSeq" id="WP_378130934.1">
    <property type="nucleotide sequence ID" value="NZ_JBHSMI010000012.1"/>
</dbReference>